<dbReference type="GO" id="GO:0031201">
    <property type="term" value="C:SNARE complex"/>
    <property type="evidence" value="ECO:0007669"/>
    <property type="project" value="TreeGrafter"/>
</dbReference>
<dbReference type="Pfam" id="PF03908">
    <property type="entry name" value="Sec20"/>
    <property type="match status" value="1"/>
</dbReference>
<accession>A0A0C3G7Y4</accession>
<protein>
    <recommendedName>
        <fullName evidence="11">Sec20 C-terminal domain-containing protein</fullName>
    </recommendedName>
</protein>
<evidence type="ECO:0000313" key="13">
    <source>
        <dbReference type="Proteomes" id="UP000054166"/>
    </source>
</evidence>
<keyword evidence="6 10" id="KW-1133">Transmembrane helix</keyword>
<dbReference type="GO" id="GO:0005484">
    <property type="term" value="F:SNAP receptor activity"/>
    <property type="evidence" value="ECO:0007669"/>
    <property type="project" value="InterPro"/>
</dbReference>
<dbReference type="PANTHER" id="PTHR12825:SF0">
    <property type="entry name" value="VESICLE TRANSPORT PROTEIN SEC20"/>
    <property type="match status" value="1"/>
</dbReference>
<evidence type="ECO:0000256" key="4">
    <source>
        <dbReference type="ARBA" id="ARBA00022824"/>
    </source>
</evidence>
<evidence type="ECO:0000256" key="10">
    <source>
        <dbReference type="SAM" id="Phobius"/>
    </source>
</evidence>
<proteinExistence type="inferred from homology"/>
<keyword evidence="4" id="KW-0256">Endoplasmic reticulum</keyword>
<dbReference type="STRING" id="765440.A0A0C3G7Y4"/>
<reference evidence="13" key="2">
    <citation type="submission" date="2015-01" db="EMBL/GenBank/DDBJ databases">
        <title>Evolutionary Origins and Diversification of the Mycorrhizal Mutualists.</title>
        <authorList>
            <consortium name="DOE Joint Genome Institute"/>
            <consortium name="Mycorrhizal Genomics Consortium"/>
            <person name="Kohler A."/>
            <person name="Kuo A."/>
            <person name="Nagy L.G."/>
            <person name="Floudas D."/>
            <person name="Copeland A."/>
            <person name="Barry K.W."/>
            <person name="Cichocki N."/>
            <person name="Veneault-Fourrey C."/>
            <person name="LaButti K."/>
            <person name="Lindquist E.A."/>
            <person name="Lipzen A."/>
            <person name="Lundell T."/>
            <person name="Morin E."/>
            <person name="Murat C."/>
            <person name="Riley R."/>
            <person name="Ohm R."/>
            <person name="Sun H."/>
            <person name="Tunlid A."/>
            <person name="Henrissat B."/>
            <person name="Grigoriev I.V."/>
            <person name="Hibbett D.S."/>
            <person name="Martin F."/>
        </authorList>
    </citation>
    <scope>NUCLEOTIDE SEQUENCE [LARGE SCALE GENOMIC DNA]</scope>
    <source>
        <strain evidence="13">F 1598</strain>
    </source>
</reference>
<organism evidence="12 13">
    <name type="scientific">Piloderma croceum (strain F 1598)</name>
    <dbReference type="NCBI Taxonomy" id="765440"/>
    <lineage>
        <taxon>Eukaryota</taxon>
        <taxon>Fungi</taxon>
        <taxon>Dikarya</taxon>
        <taxon>Basidiomycota</taxon>
        <taxon>Agaricomycotina</taxon>
        <taxon>Agaricomycetes</taxon>
        <taxon>Agaricomycetidae</taxon>
        <taxon>Atheliales</taxon>
        <taxon>Atheliaceae</taxon>
        <taxon>Piloderma</taxon>
    </lineage>
</organism>
<keyword evidence="3 10" id="KW-0812">Transmembrane</keyword>
<dbReference type="PANTHER" id="PTHR12825">
    <property type="entry name" value="BNIP1-RELATED"/>
    <property type="match status" value="1"/>
</dbReference>
<keyword evidence="8 10" id="KW-0472">Membrane</keyword>
<dbReference type="InterPro" id="IPR056173">
    <property type="entry name" value="Sec20_C"/>
</dbReference>
<evidence type="ECO:0000256" key="6">
    <source>
        <dbReference type="ARBA" id="ARBA00022989"/>
    </source>
</evidence>
<reference evidence="12 13" key="1">
    <citation type="submission" date="2014-04" db="EMBL/GenBank/DDBJ databases">
        <authorList>
            <consortium name="DOE Joint Genome Institute"/>
            <person name="Kuo A."/>
            <person name="Tarkka M."/>
            <person name="Buscot F."/>
            <person name="Kohler A."/>
            <person name="Nagy L.G."/>
            <person name="Floudas D."/>
            <person name="Copeland A."/>
            <person name="Barry K.W."/>
            <person name="Cichocki N."/>
            <person name="Veneault-Fourrey C."/>
            <person name="LaButti K."/>
            <person name="Lindquist E.A."/>
            <person name="Lipzen A."/>
            <person name="Lundell T."/>
            <person name="Morin E."/>
            <person name="Murat C."/>
            <person name="Sun H."/>
            <person name="Tunlid A."/>
            <person name="Henrissat B."/>
            <person name="Grigoriev I.V."/>
            <person name="Hibbett D.S."/>
            <person name="Martin F."/>
            <person name="Nordberg H.P."/>
            <person name="Cantor M.N."/>
            <person name="Hua S.X."/>
        </authorList>
    </citation>
    <scope>NUCLEOTIDE SEQUENCE [LARGE SCALE GENOMIC DNA]</scope>
    <source>
        <strain evidence="12 13">F 1598</strain>
    </source>
</reference>
<name>A0A0C3G7Y4_PILCF</name>
<dbReference type="HOGENOM" id="CLU_063105_0_0_1"/>
<dbReference type="Proteomes" id="UP000054166">
    <property type="component" value="Unassembled WGS sequence"/>
</dbReference>
<sequence>MPPIPTTYDDETKNLIASIQRRQKDLSELQIPRLRDCRQSLAVQQNLAAELREDVDTVGKQIEALHVLVGDQKGARNRRELRSTVDKLAETLVGLKMDARAALLASKRAIDSQSVSQREELFRSSVLKEKQESNEKTSDDALMKASSDVIDALRRTTSLMQGELERSVLTTQLLDSSTATLRSTSTTHDTLTSVMGTSKQLITALEKSDWLDRLLILTALVFFFLVVLFILKQRIVDRGLRIALWWTRFLPTGDNDLSKLERGKDMVGTASLITSSVMGSAASILAGVDHTVLSSPIADATLSPSLSSVISSGLELPRTTDPVDSNLGVRDEL</sequence>
<evidence type="ECO:0000256" key="5">
    <source>
        <dbReference type="ARBA" id="ARBA00022892"/>
    </source>
</evidence>
<dbReference type="InterPro" id="IPR005606">
    <property type="entry name" value="Sec20"/>
</dbReference>
<evidence type="ECO:0000256" key="1">
    <source>
        <dbReference type="ARBA" id="ARBA00004163"/>
    </source>
</evidence>
<evidence type="ECO:0000259" key="11">
    <source>
        <dbReference type="Pfam" id="PF03908"/>
    </source>
</evidence>
<comment type="similarity">
    <text evidence="9">Belongs to the SEC20 family.</text>
</comment>
<keyword evidence="2" id="KW-0813">Transport</keyword>
<gene>
    <name evidence="12" type="ORF">PILCRDRAFT_64960</name>
</gene>
<dbReference type="OrthoDB" id="46868at2759"/>
<evidence type="ECO:0000256" key="3">
    <source>
        <dbReference type="ARBA" id="ARBA00022692"/>
    </source>
</evidence>
<evidence type="ECO:0000256" key="8">
    <source>
        <dbReference type="ARBA" id="ARBA00023136"/>
    </source>
</evidence>
<dbReference type="InParanoid" id="A0A0C3G7Y4"/>
<keyword evidence="5" id="KW-0931">ER-Golgi transport</keyword>
<evidence type="ECO:0000256" key="7">
    <source>
        <dbReference type="ARBA" id="ARBA00023054"/>
    </source>
</evidence>
<evidence type="ECO:0000256" key="2">
    <source>
        <dbReference type="ARBA" id="ARBA00022448"/>
    </source>
</evidence>
<keyword evidence="7" id="KW-0175">Coiled coil</keyword>
<dbReference type="EMBL" id="KN832981">
    <property type="protein sequence ID" value="KIM86771.1"/>
    <property type="molecule type" value="Genomic_DNA"/>
</dbReference>
<comment type="subcellular location">
    <subcellularLocation>
        <location evidence="1">Endoplasmic reticulum membrane</location>
        <topology evidence="1">Single-pass type IV membrane protein</topology>
    </subcellularLocation>
</comment>
<evidence type="ECO:0000313" key="12">
    <source>
        <dbReference type="EMBL" id="KIM86771.1"/>
    </source>
</evidence>
<dbReference type="GO" id="GO:0006890">
    <property type="term" value="P:retrograde vesicle-mediated transport, Golgi to endoplasmic reticulum"/>
    <property type="evidence" value="ECO:0007669"/>
    <property type="project" value="InterPro"/>
</dbReference>
<feature type="domain" description="Sec20 C-terminal" evidence="11">
    <location>
        <begin position="146"/>
        <end position="235"/>
    </location>
</feature>
<feature type="transmembrane region" description="Helical" evidence="10">
    <location>
        <begin position="210"/>
        <end position="231"/>
    </location>
</feature>
<keyword evidence="13" id="KW-1185">Reference proteome</keyword>
<evidence type="ECO:0000256" key="9">
    <source>
        <dbReference type="ARBA" id="ARBA00037934"/>
    </source>
</evidence>
<dbReference type="AlphaFoldDB" id="A0A0C3G7Y4"/>
<dbReference type="GO" id="GO:0005789">
    <property type="term" value="C:endoplasmic reticulum membrane"/>
    <property type="evidence" value="ECO:0007669"/>
    <property type="project" value="UniProtKB-SubCell"/>
</dbReference>